<dbReference type="GO" id="GO:0005667">
    <property type="term" value="C:transcription regulator complex"/>
    <property type="evidence" value="ECO:0007669"/>
    <property type="project" value="TreeGrafter"/>
</dbReference>
<dbReference type="Gene3D" id="2.60.40.10">
    <property type="entry name" value="Immunoglobulins"/>
    <property type="match status" value="1"/>
</dbReference>
<dbReference type="InterPro" id="IPR014756">
    <property type="entry name" value="Ig_E-set"/>
</dbReference>
<dbReference type="InterPro" id="IPR032397">
    <property type="entry name" value="RHD_dimer"/>
</dbReference>
<accession>A0A8S9ZID7</accession>
<dbReference type="OrthoDB" id="5346094at2759"/>
<evidence type="ECO:0000313" key="3">
    <source>
        <dbReference type="Proteomes" id="UP000605970"/>
    </source>
</evidence>
<dbReference type="Pfam" id="PF16179">
    <property type="entry name" value="RHD_dimer"/>
    <property type="match status" value="1"/>
</dbReference>
<dbReference type="AlphaFoldDB" id="A0A8S9ZID7"/>
<sequence>MIGILDCIGIMKICAYNNNYEYKKHLKCRKRSNNNKIINENEYKKQKENNIIYIVAKAFIPLENNEKQINEQKFEIIQTISEPIKCVHQLGNPDILKISFDSCTSNGGQELFIIGRNFDPKNTKVLFREYKNDGLLGWSAEAKIDKKYLHQCYIVCTIPPYKRLCQGGIVSLTIICGTKQSHPINFLYKP</sequence>
<evidence type="ECO:0000313" key="2">
    <source>
        <dbReference type="EMBL" id="KAF7633089.1"/>
    </source>
</evidence>
<dbReference type="SUPFAM" id="SSF81296">
    <property type="entry name" value="E set domains"/>
    <property type="match status" value="1"/>
</dbReference>
<dbReference type="PANTHER" id="PTHR12533">
    <property type="entry name" value="NFAT"/>
    <property type="match status" value="1"/>
</dbReference>
<reference evidence="2" key="1">
    <citation type="journal article" date="2020" name="Ecol. Evol.">
        <title>Genome structure and content of the rice root-knot nematode (Meloidogyne graminicola).</title>
        <authorList>
            <person name="Phan N.T."/>
            <person name="Danchin E.G.J."/>
            <person name="Klopp C."/>
            <person name="Perfus-Barbeoch L."/>
            <person name="Kozlowski D.K."/>
            <person name="Koutsovoulos G.D."/>
            <person name="Lopez-Roques C."/>
            <person name="Bouchez O."/>
            <person name="Zahm M."/>
            <person name="Besnard G."/>
            <person name="Bellafiore S."/>
        </authorList>
    </citation>
    <scope>NUCLEOTIDE SEQUENCE</scope>
    <source>
        <strain evidence="2">VN-18</strain>
    </source>
</reference>
<evidence type="ECO:0000259" key="1">
    <source>
        <dbReference type="Pfam" id="PF16179"/>
    </source>
</evidence>
<keyword evidence="3" id="KW-1185">Reference proteome</keyword>
<name>A0A8S9ZID7_9BILA</name>
<dbReference type="GO" id="GO:0000981">
    <property type="term" value="F:DNA-binding transcription factor activity, RNA polymerase II-specific"/>
    <property type="evidence" value="ECO:0007669"/>
    <property type="project" value="TreeGrafter"/>
</dbReference>
<protein>
    <recommendedName>
        <fullName evidence="1">Rel homology dimerisation domain-containing protein</fullName>
    </recommendedName>
</protein>
<gene>
    <name evidence="2" type="ORF">Mgra_00007518</name>
</gene>
<feature type="domain" description="Rel homology dimerisation" evidence="1">
    <location>
        <begin position="95"/>
        <end position="190"/>
    </location>
</feature>
<dbReference type="GO" id="GO:0000978">
    <property type="term" value="F:RNA polymerase II cis-regulatory region sequence-specific DNA binding"/>
    <property type="evidence" value="ECO:0007669"/>
    <property type="project" value="TreeGrafter"/>
</dbReference>
<proteinExistence type="predicted"/>
<dbReference type="InterPro" id="IPR008366">
    <property type="entry name" value="NFAT"/>
</dbReference>
<dbReference type="InterPro" id="IPR013783">
    <property type="entry name" value="Ig-like_fold"/>
</dbReference>
<dbReference type="EMBL" id="JABEBT010000085">
    <property type="protein sequence ID" value="KAF7633089.1"/>
    <property type="molecule type" value="Genomic_DNA"/>
</dbReference>
<comment type="caution">
    <text evidence="2">The sequence shown here is derived from an EMBL/GenBank/DDBJ whole genome shotgun (WGS) entry which is preliminary data.</text>
</comment>
<dbReference type="Proteomes" id="UP000605970">
    <property type="component" value="Unassembled WGS sequence"/>
</dbReference>
<organism evidence="2 3">
    <name type="scientific">Meloidogyne graminicola</name>
    <dbReference type="NCBI Taxonomy" id="189291"/>
    <lineage>
        <taxon>Eukaryota</taxon>
        <taxon>Metazoa</taxon>
        <taxon>Ecdysozoa</taxon>
        <taxon>Nematoda</taxon>
        <taxon>Chromadorea</taxon>
        <taxon>Rhabditida</taxon>
        <taxon>Tylenchina</taxon>
        <taxon>Tylenchomorpha</taxon>
        <taxon>Tylenchoidea</taxon>
        <taxon>Meloidogynidae</taxon>
        <taxon>Meloidogyninae</taxon>
        <taxon>Meloidogyne</taxon>
    </lineage>
</organism>
<dbReference type="PANTHER" id="PTHR12533:SF7">
    <property type="entry name" value="NFAT NUCLEAR FACTOR, ISOFORM B"/>
    <property type="match status" value="1"/>
</dbReference>